<keyword evidence="12 16" id="KW-0833">Ubl conjugation pathway</keyword>
<evidence type="ECO:0000313" key="20">
    <source>
        <dbReference type="Proteomes" id="UP000233524"/>
    </source>
</evidence>
<organism evidence="19 20">
    <name type="scientific">Lomentospora prolificans</name>
    <dbReference type="NCBI Taxonomy" id="41688"/>
    <lineage>
        <taxon>Eukaryota</taxon>
        <taxon>Fungi</taxon>
        <taxon>Dikarya</taxon>
        <taxon>Ascomycota</taxon>
        <taxon>Pezizomycotina</taxon>
        <taxon>Sordariomycetes</taxon>
        <taxon>Hypocreomycetidae</taxon>
        <taxon>Microascales</taxon>
        <taxon>Microascaceae</taxon>
        <taxon>Lomentospora</taxon>
    </lineage>
</organism>
<evidence type="ECO:0000256" key="9">
    <source>
        <dbReference type="ARBA" id="ARBA00022723"/>
    </source>
</evidence>
<dbReference type="InterPro" id="IPR057030">
    <property type="entry name" value="TPR_Rkr-1"/>
</dbReference>
<keyword evidence="10" id="KW-0677">Repeat</keyword>
<keyword evidence="11 15" id="KW-0863">Zinc-finger</keyword>
<dbReference type="SUPFAM" id="SSF57850">
    <property type="entry name" value="RING/U-box"/>
    <property type="match status" value="1"/>
</dbReference>
<reference evidence="19 20" key="1">
    <citation type="journal article" date="2017" name="G3 (Bethesda)">
        <title>First Draft Genome Sequence of the Pathogenic Fungus Lomentospora prolificans (Formerly Scedosporium prolificans).</title>
        <authorList>
            <person name="Luo R."/>
            <person name="Zimin A."/>
            <person name="Workman R."/>
            <person name="Fan Y."/>
            <person name="Pertea G."/>
            <person name="Grossman N."/>
            <person name="Wear M.P."/>
            <person name="Jia B."/>
            <person name="Miller H."/>
            <person name="Casadevall A."/>
            <person name="Timp W."/>
            <person name="Zhang S.X."/>
            <person name="Salzberg S.L."/>
        </authorList>
    </citation>
    <scope>NUCLEOTIDE SEQUENCE [LARGE SCALE GENOMIC DNA]</scope>
    <source>
        <strain evidence="19 20">JHH-5317</strain>
    </source>
</reference>
<evidence type="ECO:0000256" key="12">
    <source>
        <dbReference type="ARBA" id="ARBA00022786"/>
    </source>
</evidence>
<dbReference type="EC" id="2.3.2.27" evidence="5 16"/>
<dbReference type="GO" id="GO:1990116">
    <property type="term" value="P:ribosome-associated ubiquitin-dependent protein catabolic process"/>
    <property type="evidence" value="ECO:0007669"/>
    <property type="project" value="UniProtKB-UniRule"/>
</dbReference>
<comment type="catalytic activity">
    <reaction evidence="1 16">
        <text>S-ubiquitinyl-[E2 ubiquitin-conjugating enzyme]-L-cysteine + [acceptor protein]-L-lysine = [E2 ubiquitin-conjugating enzyme]-L-cysteine + N(6)-ubiquitinyl-[acceptor protein]-L-lysine.</text>
        <dbReference type="EC" id="2.3.2.27"/>
    </reaction>
</comment>
<name>A0A2N3N4I9_9PEZI</name>
<dbReference type="InterPro" id="IPR016024">
    <property type="entry name" value="ARM-type_fold"/>
</dbReference>
<dbReference type="GO" id="GO:1990112">
    <property type="term" value="C:RQC complex"/>
    <property type="evidence" value="ECO:0007669"/>
    <property type="project" value="UniProtKB-UniRule"/>
</dbReference>
<keyword evidence="9 16" id="KW-0479">Metal-binding</keyword>
<dbReference type="OrthoDB" id="6108at2759"/>
<evidence type="ECO:0000256" key="13">
    <source>
        <dbReference type="ARBA" id="ARBA00022833"/>
    </source>
</evidence>
<dbReference type="InterPro" id="IPR054477">
    <property type="entry name" value="LTN1_E3_ligase_6th"/>
</dbReference>
<evidence type="ECO:0000256" key="6">
    <source>
        <dbReference type="ARBA" id="ARBA00017157"/>
    </source>
</evidence>
<dbReference type="Pfam" id="PF22999">
    <property type="entry name" value="LTN1_E3_ligase_6th"/>
    <property type="match status" value="1"/>
</dbReference>
<dbReference type="GO" id="GO:0043023">
    <property type="term" value="F:ribosomal large subunit binding"/>
    <property type="evidence" value="ECO:0007669"/>
    <property type="project" value="TreeGrafter"/>
</dbReference>
<evidence type="ECO:0000256" key="16">
    <source>
        <dbReference type="RuleBase" id="RU367090"/>
    </source>
</evidence>
<evidence type="ECO:0000313" key="19">
    <source>
        <dbReference type="EMBL" id="PKS07351.1"/>
    </source>
</evidence>
<dbReference type="InterPro" id="IPR011989">
    <property type="entry name" value="ARM-like"/>
</dbReference>
<dbReference type="EMBL" id="NLAX01000701">
    <property type="protein sequence ID" value="PKS07351.1"/>
    <property type="molecule type" value="Genomic_DNA"/>
</dbReference>
<dbReference type="SMART" id="SM01197">
    <property type="entry name" value="FANCL_C"/>
    <property type="match status" value="1"/>
</dbReference>
<evidence type="ECO:0000256" key="14">
    <source>
        <dbReference type="ARBA" id="ARBA00055150"/>
    </source>
</evidence>
<comment type="function">
    <text evidence="14">E3 ubiquitin-protein ligase component of the ribosome quality control complex (RQC), a ribosome-associated complex that mediates ubiquitination and extraction of incompletely synthesized nascent chains for proteasomal degradation. Mediates ubiquitination of proteins derived from mRNAs lacking stop codons (non-stop proteins) and other translation arrest products induced by poly-lysine sequences and tandem rare codons. Ubiquitination leads to CDC48 recruitment for extraction and degradation of the incomplete translation product. May indirectly play a role in chromatin function and transcription.</text>
</comment>
<dbReference type="STRING" id="41688.A0A2N3N4I9"/>
<evidence type="ECO:0000256" key="2">
    <source>
        <dbReference type="ARBA" id="ARBA00004514"/>
    </source>
</evidence>
<comment type="caution">
    <text evidence="19">The sequence shown here is derived from an EMBL/GenBank/DDBJ whole genome shotgun (WGS) entry which is preliminary data.</text>
</comment>
<dbReference type="Gene3D" id="3.30.40.10">
    <property type="entry name" value="Zinc/RING finger domain, C3HC4 (zinc finger)"/>
    <property type="match status" value="1"/>
</dbReference>
<comment type="subcellular location">
    <subcellularLocation>
        <location evidence="2">Cytoplasm</location>
        <location evidence="2">Cytosol</location>
    </subcellularLocation>
</comment>
<evidence type="ECO:0000256" key="10">
    <source>
        <dbReference type="ARBA" id="ARBA00022737"/>
    </source>
</evidence>
<dbReference type="InterPro" id="IPR054476">
    <property type="entry name" value="Ltn1_N"/>
</dbReference>
<dbReference type="CDD" id="cd16491">
    <property type="entry name" value="RING-CH-C4HC3_LTN1"/>
    <property type="match status" value="1"/>
</dbReference>
<dbReference type="Pfam" id="PF23009">
    <property type="entry name" value="UBC_like"/>
    <property type="match status" value="1"/>
</dbReference>
<dbReference type="VEuPathDB" id="FungiDB:jhhlp_005953"/>
<dbReference type="InterPro" id="IPR001841">
    <property type="entry name" value="Znf_RING"/>
</dbReference>
<dbReference type="PANTHER" id="PTHR12389:SF0">
    <property type="entry name" value="E3 UBIQUITIN-PROTEIN LIGASE LISTERIN"/>
    <property type="match status" value="1"/>
</dbReference>
<dbReference type="GO" id="GO:0005829">
    <property type="term" value="C:cytosol"/>
    <property type="evidence" value="ECO:0007669"/>
    <property type="project" value="UniProtKB-SubCell"/>
</dbReference>
<dbReference type="Pfam" id="PF22958">
    <property type="entry name" value="Ltn1_1st"/>
    <property type="match status" value="1"/>
</dbReference>
<dbReference type="Pfam" id="PF13639">
    <property type="entry name" value="zf-RING_2"/>
    <property type="match status" value="1"/>
</dbReference>
<dbReference type="SUPFAM" id="SSF48371">
    <property type="entry name" value="ARM repeat"/>
    <property type="match status" value="1"/>
</dbReference>
<dbReference type="Proteomes" id="UP000233524">
    <property type="component" value="Unassembled WGS sequence"/>
</dbReference>
<comment type="subunit">
    <text evidence="16">Component of the ribosome quality control complex (RQC).</text>
</comment>
<dbReference type="InterPro" id="IPR039795">
    <property type="entry name" value="LTN1/Rkr1"/>
</dbReference>
<gene>
    <name evidence="19" type="ORF">jhhlp_005953</name>
</gene>
<evidence type="ECO:0000259" key="18">
    <source>
        <dbReference type="PROSITE" id="PS50089"/>
    </source>
</evidence>
<evidence type="ECO:0000256" key="17">
    <source>
        <dbReference type="SAM" id="MobiDB-lite"/>
    </source>
</evidence>
<evidence type="ECO:0000256" key="4">
    <source>
        <dbReference type="ARBA" id="ARBA00007997"/>
    </source>
</evidence>
<keyword evidence="20" id="KW-1185">Reference proteome</keyword>
<protein>
    <recommendedName>
        <fullName evidence="6 16">E3 ubiquitin-protein ligase listerin</fullName>
        <ecNumber evidence="5 16">2.3.2.27</ecNumber>
    </recommendedName>
    <alternativeName>
        <fullName evidence="16">RING-type E3 ubiquitin transferase listerin</fullName>
    </alternativeName>
</protein>
<evidence type="ECO:0000256" key="3">
    <source>
        <dbReference type="ARBA" id="ARBA00004906"/>
    </source>
</evidence>
<dbReference type="InterPro" id="IPR054478">
    <property type="entry name" value="LTN1_UBC"/>
</dbReference>
<dbReference type="PANTHER" id="PTHR12389">
    <property type="entry name" value="ZINC FINGER PROTEIN 294"/>
    <property type="match status" value="1"/>
</dbReference>
<feature type="region of interest" description="Disordered" evidence="17">
    <location>
        <begin position="1"/>
        <end position="29"/>
    </location>
</feature>
<dbReference type="GO" id="GO:0061630">
    <property type="term" value="F:ubiquitin protein ligase activity"/>
    <property type="evidence" value="ECO:0007669"/>
    <property type="project" value="UniProtKB-UniRule"/>
</dbReference>
<dbReference type="FunFam" id="3.30.40.10:FF:000038">
    <property type="entry name" value="E3 ubiquitin-protein ligase listerin"/>
    <property type="match status" value="1"/>
</dbReference>
<sequence length="1637" mass="181580">MSQQASRSGRQTPVGGFGAKSRTGRGFGGFGLSSSGSELSYLAEPPDLSAISDAQVVVSYKNLLKKDSTTKARALEELLSHVKAHSLEHDSSPEEAILEAWVKVYPAASIDNSRRVRELAHSLQYEFMKAGRKRMERHVPKIVGPWLAGLYDRDKLVARVVNNGLSSFLNSPEKVTVFWKKCQQQILQFATRAVRETKDSLSDERSTTPEDAEAKYFRVLGAALSLVLSLLQKLRDEDTAKCQESYHEFLNEDVVWKCINIGDSWVRKSACQLLEVCIDQRKSILEEKMPRLKKALISEGLKINHTGSAGQFVKSLSAFTEAFPDVWRPTSGDKKAPISRLNHFLEKGSQGSNASFWEHLQSLLKSIPNEVLSLEATTALAKSMRTGISNREEPRANAPLAWRCYLQVSRAFMTGMLSSADQVLFAKDALFPLLEHYLHPSATGASVWTLTASSASVIVEGCYAITTESAPEPVSSAARERWMQLANDFCSRITNSLPEVSREFQKSQESIAEEGNRWFSLIGQIQNTKSTSSRGAPETALDQAALEIISCCLDVLSRRNMKPFGAAKTIRRMGDSTMYLGNNESITTALYNFLMQAGRDQMDLVLKSHSRLDLVDSVHLYSKNVSLQQKYETLWDTWTDRVLQESSEPTVLSTLASLVSNQKASSLSQRSGALQKYIIDDALASLSTPTHEWDLLESALRSGALTLNSFKTLAEGVLEHLQANDEDVRGALGRLTILAKYGAGLLAQDDDMYLSLVTQLLSLAEAPDPIISSKARDLHQALDRQMDGKKPTSSIVRTNLDTANQHSLEIDTVIQLAVQDISTRPDSILELLPNVELWRQGLSELTSNGVNPSLSITSILGGAQFLVKASSPGEASPIGGDRSGYSAPARMGLYLLGLLDEGVEIQTLPSGTFLELIALLLVTVELASEHLTMTEGDGLFETMSPTIQLAVDKFVSSGRKWINGLISKSTGWKDEEDPHAPERLIFDILKALLDRSKDTTPLAFYHAKAAGEIIQALTEEHGPPDNFETLLSELYPSKEAPSAIFPAIALLRGVGQSLDAPESLNTICNRLISDAAGASPVSEKALATLVLLTSCLSFYEEGDVPVQMNRLVFAVKNITSWFEADGPIDPFFAAESCRLLARLLPEISSVYGSHWENTLEYCTRIWGTAGEYPLDISMSAIHASLKLYTLLESLPEPNDDLEDTLKEMAEIKAKSLINLLKLPRENDSQPLSIIDSFLSRQVAKIPLRFVDDLSELYGLLASKSRDIQTAVFRLLHRALPALQEQLSVDVLLDKESANLPDEMMSLLLEPPTLEKYPDDVLSQFPLPVRAYLLTWHLIFDSYSTASLAVRNDYTEDLKSGNYVPPLLDFMFDVLGHSAAHPISLDKEGITTEQIRTYDVQIADSEPDERAMHWLLVHIYYLCLKYTPELFKSWFINCRSKQTRIAVEGWMTKYFSPLIVLDALDDVARWAEAQEAPSHDEKELLVKVSRTAREVTAGYEVDESLASITIKVPPNYPIEGITVLGTSRVVVNERKWQSWVRTTQGVITFSNGSIIDGLMTFRRNIVGALKGQTECAICYAIISTDKKMPDKRCQTCKNLFHRTCLYKWFQTSSQNTCPLCRNPIDYLGSDTRARRAQS</sequence>
<accession>A0A2N3N4I9</accession>
<evidence type="ECO:0000256" key="1">
    <source>
        <dbReference type="ARBA" id="ARBA00000900"/>
    </source>
</evidence>
<proteinExistence type="inferred from homology"/>
<evidence type="ECO:0000256" key="8">
    <source>
        <dbReference type="ARBA" id="ARBA00022679"/>
    </source>
</evidence>
<evidence type="ECO:0000256" key="11">
    <source>
        <dbReference type="ARBA" id="ARBA00022771"/>
    </source>
</evidence>
<keyword evidence="13 16" id="KW-0862">Zinc</keyword>
<dbReference type="PROSITE" id="PS50089">
    <property type="entry name" value="ZF_RING_2"/>
    <property type="match status" value="1"/>
</dbReference>
<keyword evidence="8 16" id="KW-0808">Transferase</keyword>
<dbReference type="UniPathway" id="UPA00143"/>
<evidence type="ECO:0000256" key="15">
    <source>
        <dbReference type="PROSITE-ProRule" id="PRU00175"/>
    </source>
</evidence>
<dbReference type="Pfam" id="PF23280">
    <property type="entry name" value="TPR_26"/>
    <property type="match status" value="1"/>
</dbReference>
<dbReference type="GO" id="GO:0016567">
    <property type="term" value="P:protein ubiquitination"/>
    <property type="evidence" value="ECO:0007669"/>
    <property type="project" value="UniProtKB-UniPathway"/>
</dbReference>
<dbReference type="GO" id="GO:0008270">
    <property type="term" value="F:zinc ion binding"/>
    <property type="evidence" value="ECO:0007669"/>
    <property type="project" value="UniProtKB-KW"/>
</dbReference>
<feature type="compositionally biased region" description="Polar residues" evidence="17">
    <location>
        <begin position="1"/>
        <end position="11"/>
    </location>
</feature>
<dbReference type="SMART" id="SM00184">
    <property type="entry name" value="RING"/>
    <property type="match status" value="1"/>
</dbReference>
<dbReference type="InterPro" id="IPR039804">
    <property type="entry name" value="RING-CH-C4HC3_LTN1"/>
</dbReference>
<feature type="domain" description="RING-type" evidence="18">
    <location>
        <begin position="1574"/>
        <end position="1620"/>
    </location>
</feature>
<dbReference type="InterPro" id="IPR013083">
    <property type="entry name" value="Znf_RING/FYVE/PHD"/>
</dbReference>
<dbReference type="Gene3D" id="1.25.10.10">
    <property type="entry name" value="Leucine-rich Repeat Variant"/>
    <property type="match status" value="1"/>
</dbReference>
<dbReference type="GO" id="GO:0072344">
    <property type="term" value="P:rescue of stalled ribosome"/>
    <property type="evidence" value="ECO:0007669"/>
    <property type="project" value="UniProtKB-UniRule"/>
</dbReference>
<evidence type="ECO:0000256" key="7">
    <source>
        <dbReference type="ARBA" id="ARBA00022490"/>
    </source>
</evidence>
<keyword evidence="7" id="KW-0963">Cytoplasm</keyword>
<comment type="similarity">
    <text evidence="4 16">Belongs to the LTN1 family.</text>
</comment>
<comment type="function">
    <text evidence="16">E3 ubiquitin-protein ligase. Component of the ribosome quality control complex (RQC), a ribosome-associated complex that mediates ubiquitination and extraction of incompletely synthesized nascent chains for proteasomal degradation.</text>
</comment>
<evidence type="ECO:0000256" key="5">
    <source>
        <dbReference type="ARBA" id="ARBA00012483"/>
    </source>
</evidence>
<comment type="pathway">
    <text evidence="3 16">Protein modification; protein ubiquitination.</text>
</comment>
<dbReference type="FunCoup" id="A0A2N3N4I9">
    <property type="interactions" value="565"/>
</dbReference>
<dbReference type="InParanoid" id="A0A2N3N4I9"/>